<dbReference type="EMBL" id="JACAZI010000010">
    <property type="protein sequence ID" value="KAF7350250.1"/>
    <property type="molecule type" value="Genomic_DNA"/>
</dbReference>
<dbReference type="OrthoDB" id="2926210at2759"/>
<sequence length="175" mass="19623">MYRRQTACLDDILGHLRFVVLSPATAPPELPLLCSLFELRFKRYLAGRGHPQWFRQHGLVATGAEIEQAAEVPFLRVQLLLLTALESSLLPIKDSWGNQALYQFSISSQLQTSSPSTTAPPSPLQFHTCSGGVDVRVNAKLFEMMIKSSIGDEQTEFDIWVHTQIYNADLTYNTV</sequence>
<name>A0A8H6XXT2_9AGAR</name>
<dbReference type="AlphaFoldDB" id="A0A8H6XXT2"/>
<comment type="caution">
    <text evidence="1">The sequence shown here is derived from an EMBL/GenBank/DDBJ whole genome shotgun (WGS) entry which is preliminary data.</text>
</comment>
<proteinExistence type="predicted"/>
<accession>A0A8H6XXT2</accession>
<evidence type="ECO:0000313" key="2">
    <source>
        <dbReference type="Proteomes" id="UP000620124"/>
    </source>
</evidence>
<dbReference type="Proteomes" id="UP000620124">
    <property type="component" value="Unassembled WGS sequence"/>
</dbReference>
<reference evidence="1" key="1">
    <citation type="submission" date="2020-05" db="EMBL/GenBank/DDBJ databases">
        <title>Mycena genomes resolve the evolution of fungal bioluminescence.</title>
        <authorList>
            <person name="Tsai I.J."/>
        </authorList>
    </citation>
    <scope>NUCLEOTIDE SEQUENCE</scope>
    <source>
        <strain evidence="1">CCC161011</strain>
    </source>
</reference>
<protein>
    <submittedName>
        <fullName evidence="1">Uncharacterized protein</fullName>
    </submittedName>
</protein>
<gene>
    <name evidence="1" type="ORF">MVEN_01328500</name>
</gene>
<keyword evidence="2" id="KW-1185">Reference proteome</keyword>
<evidence type="ECO:0000313" key="1">
    <source>
        <dbReference type="EMBL" id="KAF7350250.1"/>
    </source>
</evidence>
<organism evidence="1 2">
    <name type="scientific">Mycena venus</name>
    <dbReference type="NCBI Taxonomy" id="2733690"/>
    <lineage>
        <taxon>Eukaryota</taxon>
        <taxon>Fungi</taxon>
        <taxon>Dikarya</taxon>
        <taxon>Basidiomycota</taxon>
        <taxon>Agaricomycotina</taxon>
        <taxon>Agaricomycetes</taxon>
        <taxon>Agaricomycetidae</taxon>
        <taxon>Agaricales</taxon>
        <taxon>Marasmiineae</taxon>
        <taxon>Mycenaceae</taxon>
        <taxon>Mycena</taxon>
    </lineage>
</organism>